<sequence>MTDAIQPDLSRRVYSDPDTEVVLHVGFICTDDEKLLWSLRRDKPLLEEKAIAVPRQKFFTGVLREFATRRLKGEPAGLADQEELFERLIGTTLVDRLVLSYDSFMSAPGRVCRDGGIYVNAADKARELRNLFPDCDVEFMCAVRNPATFLPALYRRVGPVEDFETFLGRVDLRTLRWSDVIQRMREGVPDAPITVWANEDTPFVWNEVLRRAAGLDPGHAMTGRFEVAREIMTDAGRSAFDAYVARRPDMEEDHAMKVIELFLSKFAAPDEVEESLDLPGIPPEGIEVLTTLYEEDLDRIAAIPGVELIVP</sequence>
<gene>
    <name evidence="1" type="ORF">PAA8504_02225</name>
</gene>
<organism evidence="1 2">
    <name type="scientific">Palleronia abyssalis</name>
    <dbReference type="NCBI Taxonomy" id="1501240"/>
    <lineage>
        <taxon>Bacteria</taxon>
        <taxon>Pseudomonadati</taxon>
        <taxon>Pseudomonadota</taxon>
        <taxon>Alphaproteobacteria</taxon>
        <taxon>Rhodobacterales</taxon>
        <taxon>Roseobacteraceae</taxon>
        <taxon>Palleronia</taxon>
    </lineage>
</organism>
<evidence type="ECO:0000313" key="2">
    <source>
        <dbReference type="Proteomes" id="UP000244912"/>
    </source>
</evidence>
<name>A0A2R8BW54_9RHOB</name>
<dbReference type="EMBL" id="ONZF01000004">
    <property type="protein sequence ID" value="SPJ24397.1"/>
    <property type="molecule type" value="Genomic_DNA"/>
</dbReference>
<evidence type="ECO:0008006" key="3">
    <source>
        <dbReference type="Google" id="ProtNLM"/>
    </source>
</evidence>
<accession>A0A2R8BW54</accession>
<proteinExistence type="predicted"/>
<dbReference type="AlphaFoldDB" id="A0A2R8BW54"/>
<dbReference type="RefSeq" id="WP_108894230.1">
    <property type="nucleotide sequence ID" value="NZ_ONZF01000004.1"/>
</dbReference>
<dbReference type="OrthoDB" id="7816979at2"/>
<evidence type="ECO:0000313" key="1">
    <source>
        <dbReference type="EMBL" id="SPJ24397.1"/>
    </source>
</evidence>
<keyword evidence="2" id="KW-1185">Reference proteome</keyword>
<dbReference type="Proteomes" id="UP000244912">
    <property type="component" value="Unassembled WGS sequence"/>
</dbReference>
<reference evidence="1 2" key="1">
    <citation type="submission" date="2018-03" db="EMBL/GenBank/DDBJ databases">
        <authorList>
            <person name="Keele B.F."/>
        </authorList>
    </citation>
    <scope>NUCLEOTIDE SEQUENCE [LARGE SCALE GENOMIC DNA]</scope>
    <source>
        <strain evidence="1 2">CECT 8504</strain>
    </source>
</reference>
<protein>
    <recommendedName>
        <fullName evidence="3">Sulfotransferase domain-containing protein</fullName>
    </recommendedName>
</protein>